<organism evidence="1 2">
    <name type="scientific">Profundibacterium mesophilum KAUST100406-0324</name>
    <dbReference type="NCBI Taxonomy" id="1037889"/>
    <lineage>
        <taxon>Bacteria</taxon>
        <taxon>Pseudomonadati</taxon>
        <taxon>Pseudomonadota</taxon>
        <taxon>Alphaproteobacteria</taxon>
        <taxon>Rhodobacterales</taxon>
        <taxon>Roseobacteraceae</taxon>
        <taxon>Profundibacterium</taxon>
    </lineage>
</organism>
<comment type="caution">
    <text evidence="1">The sequence shown here is derived from an EMBL/GenBank/DDBJ whole genome shotgun (WGS) entry which is preliminary data.</text>
</comment>
<name>A0A921NN34_9RHOB</name>
<reference evidence="1" key="1">
    <citation type="submission" date="2013-03" db="EMBL/GenBank/DDBJ databases">
        <title>Genome Sequence of the Profundibacterium mesophilum strain KAUST100406-0324T from Red Sea, a novel genus in the family Rhodobacteraceae.</title>
        <authorList>
            <person name="Essack M."/>
            <person name="Alam I."/>
            <person name="Lafi F."/>
            <person name="Alawi W."/>
            <person name="Kamanu F."/>
            <person name="Al-Suwailem A."/>
            <person name="Lee O.O."/>
            <person name="Xu Y."/>
            <person name="Bajic V."/>
            <person name="Qian P.-Y."/>
            <person name="Archer J."/>
        </authorList>
    </citation>
    <scope>NUCLEOTIDE SEQUENCE</scope>
    <source>
        <strain evidence="1">KAUST100406-0324</strain>
    </source>
</reference>
<dbReference type="AlphaFoldDB" id="A0A921NN34"/>
<sequence>MVNGAGSSSPGAFQTFAALNTSDRCRTKPLATTYDPKTVDIAGDRND</sequence>
<dbReference type="Proteomes" id="UP000698242">
    <property type="component" value="Unassembled WGS sequence"/>
</dbReference>
<protein>
    <submittedName>
        <fullName evidence="1">Uncharacterized protein</fullName>
    </submittedName>
</protein>
<evidence type="ECO:0000313" key="1">
    <source>
        <dbReference type="EMBL" id="KAF0674451.1"/>
    </source>
</evidence>
<evidence type="ECO:0000313" key="2">
    <source>
        <dbReference type="Proteomes" id="UP000698242"/>
    </source>
</evidence>
<proteinExistence type="predicted"/>
<keyword evidence="2" id="KW-1185">Reference proteome</keyword>
<gene>
    <name evidence="1" type="ORF">PMES_03249</name>
</gene>
<accession>A0A921NN34</accession>
<dbReference type="EMBL" id="APKE01000051">
    <property type="protein sequence ID" value="KAF0674451.1"/>
    <property type="molecule type" value="Genomic_DNA"/>
</dbReference>